<evidence type="ECO:0000313" key="3">
    <source>
        <dbReference type="Proteomes" id="UP000095558"/>
    </source>
</evidence>
<sequence>MNEKFVTVNNKVLYYGVAPCLLLYFILIDMKIIQCTILGLGIFSIAVIVGVAINLFYKKKDDKYKFKVNESYGKIMMILIFFELAFNMVNF</sequence>
<organism evidence="2 3">
    <name type="scientific">Clostridium disporicum</name>
    <dbReference type="NCBI Taxonomy" id="84024"/>
    <lineage>
        <taxon>Bacteria</taxon>
        <taxon>Bacillati</taxon>
        <taxon>Bacillota</taxon>
        <taxon>Clostridia</taxon>
        <taxon>Eubacteriales</taxon>
        <taxon>Clostridiaceae</taxon>
        <taxon>Clostridium</taxon>
    </lineage>
</organism>
<feature type="transmembrane region" description="Helical" evidence="1">
    <location>
        <begin position="12"/>
        <end position="30"/>
    </location>
</feature>
<protein>
    <submittedName>
        <fullName evidence="2">Uncharacterized protein</fullName>
    </submittedName>
</protein>
<evidence type="ECO:0000313" key="2">
    <source>
        <dbReference type="EMBL" id="CUN57336.1"/>
    </source>
</evidence>
<dbReference type="RefSeq" id="WP_055274983.1">
    <property type="nucleotide sequence ID" value="NZ_CYYT01000006.1"/>
</dbReference>
<dbReference type="EMBL" id="CYZV01000002">
    <property type="protein sequence ID" value="CUN57336.1"/>
    <property type="molecule type" value="Genomic_DNA"/>
</dbReference>
<keyword evidence="1" id="KW-1133">Transmembrane helix</keyword>
<evidence type="ECO:0000256" key="1">
    <source>
        <dbReference type="SAM" id="Phobius"/>
    </source>
</evidence>
<accession>A0A174AM32</accession>
<feature type="transmembrane region" description="Helical" evidence="1">
    <location>
        <begin position="72"/>
        <end position="89"/>
    </location>
</feature>
<reference evidence="2 3" key="1">
    <citation type="submission" date="2015-09" db="EMBL/GenBank/DDBJ databases">
        <authorList>
            <consortium name="Pathogen Informatics"/>
        </authorList>
    </citation>
    <scope>NUCLEOTIDE SEQUENCE [LARGE SCALE GENOMIC DNA]</scope>
    <source>
        <strain evidence="2 3">2789STDY5834855</strain>
    </source>
</reference>
<keyword evidence="1" id="KW-0812">Transmembrane</keyword>
<name>A0A174AM32_9CLOT</name>
<dbReference type="AlphaFoldDB" id="A0A174AM32"/>
<proteinExistence type="predicted"/>
<dbReference type="Proteomes" id="UP000095558">
    <property type="component" value="Unassembled WGS sequence"/>
</dbReference>
<keyword evidence="1" id="KW-0472">Membrane</keyword>
<feature type="transmembrane region" description="Helical" evidence="1">
    <location>
        <begin position="37"/>
        <end position="57"/>
    </location>
</feature>
<gene>
    <name evidence="2" type="ORF">ERS852470_00232</name>
</gene>
<dbReference type="OrthoDB" id="1911576at2"/>